<feature type="signal peptide" evidence="2">
    <location>
        <begin position="1"/>
        <end position="25"/>
    </location>
</feature>
<dbReference type="Proteomes" id="UP000235005">
    <property type="component" value="Unassembled WGS sequence"/>
</dbReference>
<comment type="caution">
    <text evidence="3">The sequence shown here is derived from an EMBL/GenBank/DDBJ whole genome shotgun (WGS) entry which is preliminary data.</text>
</comment>
<keyword evidence="4" id="KW-1185">Reference proteome</keyword>
<reference evidence="3 4" key="1">
    <citation type="submission" date="2018-01" db="EMBL/GenBank/DDBJ databases">
        <title>The draft genome sequence of Halioglobus lutimaris HF004.</title>
        <authorList>
            <person name="Du Z.-J."/>
            <person name="Shi M.-J."/>
        </authorList>
    </citation>
    <scope>NUCLEOTIDE SEQUENCE [LARGE SCALE GENOMIC DNA]</scope>
    <source>
        <strain evidence="3 4">HF004</strain>
    </source>
</reference>
<evidence type="ECO:0000256" key="1">
    <source>
        <dbReference type="SAM" id="MobiDB-lite"/>
    </source>
</evidence>
<dbReference type="AlphaFoldDB" id="A0A2N5X4E7"/>
<name>A0A2N5X4E7_9GAMM</name>
<organism evidence="3 4">
    <name type="scientific">Pseudohalioglobus lutimaris</name>
    <dbReference type="NCBI Taxonomy" id="1737061"/>
    <lineage>
        <taxon>Bacteria</taxon>
        <taxon>Pseudomonadati</taxon>
        <taxon>Pseudomonadota</taxon>
        <taxon>Gammaproteobacteria</taxon>
        <taxon>Cellvibrionales</taxon>
        <taxon>Halieaceae</taxon>
        <taxon>Pseudohalioglobus</taxon>
    </lineage>
</organism>
<feature type="chain" id="PRO_5014672445" evidence="2">
    <location>
        <begin position="26"/>
        <end position="200"/>
    </location>
</feature>
<accession>A0A2N5X4E7</accession>
<gene>
    <name evidence="3" type="ORF">C0039_07495</name>
</gene>
<feature type="region of interest" description="Disordered" evidence="1">
    <location>
        <begin position="108"/>
        <end position="135"/>
    </location>
</feature>
<evidence type="ECO:0000256" key="2">
    <source>
        <dbReference type="SAM" id="SignalP"/>
    </source>
</evidence>
<feature type="compositionally biased region" description="Basic and acidic residues" evidence="1">
    <location>
        <begin position="112"/>
        <end position="135"/>
    </location>
</feature>
<dbReference type="OrthoDB" id="5815858at2"/>
<evidence type="ECO:0000313" key="3">
    <source>
        <dbReference type="EMBL" id="PLW69369.1"/>
    </source>
</evidence>
<dbReference type="RefSeq" id="WP_101517726.1">
    <property type="nucleotide sequence ID" value="NZ_PKUS01000007.1"/>
</dbReference>
<proteinExistence type="predicted"/>
<dbReference type="EMBL" id="PKUS01000007">
    <property type="protein sequence ID" value="PLW69369.1"/>
    <property type="molecule type" value="Genomic_DNA"/>
</dbReference>
<protein>
    <submittedName>
        <fullName evidence="3">Uncharacterized protein</fullName>
    </submittedName>
</protein>
<keyword evidence="2" id="KW-0732">Signal</keyword>
<sequence length="200" mass="22418">MKSTCLRVLQVSCLSIAAVTSQVMADTTQATCEFYHHGDKKKGASGPCQFSQRQGYVDIRLTNGKQWNLSPHGEANHFRDQDGHKVKRKNEGDTQVYKWEERSIHVHFKGSHSGDGHHSSHHNDGNTPHDLKDLIGQRGGEAEDKLMNRGYKLANSSTSGKDVYSNWRHKHGRKWGQTTINRIRAAFPALPPSKPEPGRA</sequence>
<evidence type="ECO:0000313" key="4">
    <source>
        <dbReference type="Proteomes" id="UP000235005"/>
    </source>
</evidence>